<name>C1DT80_SULAA</name>
<feature type="transmembrane region" description="Helical" evidence="2">
    <location>
        <begin position="114"/>
        <end position="134"/>
    </location>
</feature>
<gene>
    <name evidence="3" type="ordered locus">SULAZ_0323</name>
</gene>
<proteinExistence type="predicted"/>
<sequence>MKYFKFLIVLLIFTTQGFSEQMIVEPKVIEYKGVKEEQLKKVEDQVQRLYQKQKSLEEKLSQIENIKGLSQKDKEILQLLMSDIEEIKQNQRTLDNKLEKLYNYTNKALLLQNIIQFVIFSIFIVFMYILYILYKYKKDTNQEIKEFNEEIEKLAEKDESEIIMNLTEKAKEDPKAAAILKAYLDSRRKADEV</sequence>
<evidence type="ECO:0000256" key="1">
    <source>
        <dbReference type="SAM" id="Coils"/>
    </source>
</evidence>
<dbReference type="Proteomes" id="UP000001369">
    <property type="component" value="Chromosome"/>
</dbReference>
<dbReference type="HOGENOM" id="CLU_1408105_0_0_0"/>
<keyword evidence="4" id="KW-1185">Reference proteome</keyword>
<evidence type="ECO:0000313" key="4">
    <source>
        <dbReference type="Proteomes" id="UP000001369"/>
    </source>
</evidence>
<keyword evidence="2" id="KW-1133">Transmembrane helix</keyword>
<evidence type="ECO:0000256" key="2">
    <source>
        <dbReference type="SAM" id="Phobius"/>
    </source>
</evidence>
<feature type="coiled-coil region" evidence="1">
    <location>
        <begin position="32"/>
        <end position="97"/>
    </location>
</feature>
<organism evidence="3 4">
    <name type="scientific">Sulfurihydrogenibium azorense (strain DSM 15241 / OCM 825 / Az-Fu1)</name>
    <dbReference type="NCBI Taxonomy" id="204536"/>
    <lineage>
        <taxon>Bacteria</taxon>
        <taxon>Pseudomonadati</taxon>
        <taxon>Aquificota</taxon>
        <taxon>Aquificia</taxon>
        <taxon>Aquificales</taxon>
        <taxon>Hydrogenothermaceae</taxon>
        <taxon>Sulfurihydrogenibium</taxon>
    </lineage>
</organism>
<dbReference type="EMBL" id="CP001229">
    <property type="protein sequence ID" value="ACN98871.1"/>
    <property type="molecule type" value="Genomic_DNA"/>
</dbReference>
<keyword evidence="2" id="KW-0812">Transmembrane</keyword>
<keyword evidence="1" id="KW-0175">Coiled coil</keyword>
<evidence type="ECO:0000313" key="3">
    <source>
        <dbReference type="EMBL" id="ACN98871.1"/>
    </source>
</evidence>
<accession>C1DT80</accession>
<keyword evidence="2" id="KW-0472">Membrane</keyword>
<dbReference type="AlphaFoldDB" id="C1DT80"/>
<protein>
    <submittedName>
        <fullName evidence="3">Putative viral A-type inclusion protein</fullName>
    </submittedName>
</protein>
<dbReference type="RefSeq" id="WP_012674191.1">
    <property type="nucleotide sequence ID" value="NC_012438.1"/>
</dbReference>
<reference evidence="3 4" key="1">
    <citation type="journal article" date="2009" name="J. Bacteriol.">
        <title>Complete and draft genome sequences of six members of the Aquificales.</title>
        <authorList>
            <person name="Reysenbach A.L."/>
            <person name="Hamamura N."/>
            <person name="Podar M."/>
            <person name="Griffiths E."/>
            <person name="Ferreira S."/>
            <person name="Hochstein R."/>
            <person name="Heidelberg J."/>
            <person name="Johnson J."/>
            <person name="Mead D."/>
            <person name="Pohorille A."/>
            <person name="Sarmiento M."/>
            <person name="Schweighofer K."/>
            <person name="Seshadri R."/>
            <person name="Voytek M.A."/>
        </authorList>
    </citation>
    <scope>NUCLEOTIDE SEQUENCE [LARGE SCALE GENOMIC DNA]</scope>
    <source>
        <strain evidence="4">Az-Fu1 / DSM 15241 / OCM 825</strain>
    </source>
</reference>
<dbReference type="KEGG" id="saf:SULAZ_0323"/>
<dbReference type="STRING" id="204536.SULAZ_0323"/>